<reference evidence="2" key="1">
    <citation type="journal article" date="2019" name="Int. J. Syst. Evol. Microbiol.">
        <title>The Global Catalogue of Microorganisms (GCM) 10K type strain sequencing project: providing services to taxonomists for standard genome sequencing and annotation.</title>
        <authorList>
            <consortium name="The Broad Institute Genomics Platform"/>
            <consortium name="The Broad Institute Genome Sequencing Center for Infectious Disease"/>
            <person name="Wu L."/>
            <person name="Ma J."/>
        </authorList>
    </citation>
    <scope>NUCLEOTIDE SEQUENCE [LARGE SCALE GENOMIC DNA]</scope>
    <source>
        <strain evidence="2">IBRC-M 10813</strain>
    </source>
</reference>
<dbReference type="Proteomes" id="UP001595843">
    <property type="component" value="Unassembled WGS sequence"/>
</dbReference>
<organism evidence="1 2">
    <name type="scientific">Salinithrix halophila</name>
    <dbReference type="NCBI Taxonomy" id="1485204"/>
    <lineage>
        <taxon>Bacteria</taxon>
        <taxon>Bacillati</taxon>
        <taxon>Bacillota</taxon>
        <taxon>Bacilli</taxon>
        <taxon>Bacillales</taxon>
        <taxon>Thermoactinomycetaceae</taxon>
        <taxon>Salinithrix</taxon>
    </lineage>
</organism>
<dbReference type="EMBL" id="JBHSAP010000010">
    <property type="protein sequence ID" value="MFC4077177.1"/>
    <property type="molecule type" value="Genomic_DNA"/>
</dbReference>
<evidence type="ECO:0000313" key="1">
    <source>
        <dbReference type="EMBL" id="MFC4077177.1"/>
    </source>
</evidence>
<dbReference type="RefSeq" id="WP_380704851.1">
    <property type="nucleotide sequence ID" value="NZ_JBHSAP010000010.1"/>
</dbReference>
<name>A0ABV8JE10_9BACL</name>
<evidence type="ECO:0000313" key="2">
    <source>
        <dbReference type="Proteomes" id="UP001595843"/>
    </source>
</evidence>
<sequence>MITYTARISFMRNHPGMRYLQRGDRVVIRGKAHEVREVFTWDGKLVYDTDWGLLYAEELERI</sequence>
<keyword evidence="2" id="KW-1185">Reference proteome</keyword>
<protein>
    <submittedName>
        <fullName evidence="1">Uncharacterized protein</fullName>
    </submittedName>
</protein>
<gene>
    <name evidence="1" type="ORF">ACFOUO_10215</name>
</gene>
<comment type="caution">
    <text evidence="1">The sequence shown here is derived from an EMBL/GenBank/DDBJ whole genome shotgun (WGS) entry which is preliminary data.</text>
</comment>
<accession>A0ABV8JE10</accession>
<proteinExistence type="predicted"/>